<dbReference type="EMBL" id="CAAALY010009619">
    <property type="protein sequence ID" value="VEL10656.1"/>
    <property type="molecule type" value="Genomic_DNA"/>
</dbReference>
<proteinExistence type="predicted"/>
<dbReference type="Proteomes" id="UP000784294">
    <property type="component" value="Unassembled WGS sequence"/>
</dbReference>
<evidence type="ECO:0000313" key="2">
    <source>
        <dbReference type="EMBL" id="VEL10656.1"/>
    </source>
</evidence>
<keyword evidence="3" id="KW-1185">Reference proteome</keyword>
<evidence type="ECO:0000256" key="1">
    <source>
        <dbReference type="SAM" id="MobiDB-lite"/>
    </source>
</evidence>
<comment type="caution">
    <text evidence="2">The sequence shown here is derived from an EMBL/GenBank/DDBJ whole genome shotgun (WGS) entry which is preliminary data.</text>
</comment>
<reference evidence="2" key="1">
    <citation type="submission" date="2018-11" db="EMBL/GenBank/DDBJ databases">
        <authorList>
            <consortium name="Pathogen Informatics"/>
        </authorList>
    </citation>
    <scope>NUCLEOTIDE SEQUENCE</scope>
</reference>
<gene>
    <name evidence="2" type="ORF">PXEA_LOCUS4096</name>
</gene>
<evidence type="ECO:0000313" key="3">
    <source>
        <dbReference type="Proteomes" id="UP000784294"/>
    </source>
</evidence>
<organism evidence="2 3">
    <name type="scientific">Protopolystoma xenopodis</name>
    <dbReference type="NCBI Taxonomy" id="117903"/>
    <lineage>
        <taxon>Eukaryota</taxon>
        <taxon>Metazoa</taxon>
        <taxon>Spiralia</taxon>
        <taxon>Lophotrochozoa</taxon>
        <taxon>Platyhelminthes</taxon>
        <taxon>Monogenea</taxon>
        <taxon>Polyopisthocotylea</taxon>
        <taxon>Polystomatidea</taxon>
        <taxon>Polystomatidae</taxon>
        <taxon>Protopolystoma</taxon>
    </lineage>
</organism>
<sequence length="108" mass="11387">MLLGFATGGAGRIHPNPQKATNWDSEEGLMALAGSKLGLSGPSEGSKISLTKVNRCDRLDNSVELCACLTCYCRELASPGSSVAMTHINLRYACHLLAYPNSGVCQEG</sequence>
<name>A0A448WFP6_9PLAT</name>
<dbReference type="AlphaFoldDB" id="A0A448WFP6"/>
<feature type="region of interest" description="Disordered" evidence="1">
    <location>
        <begin position="1"/>
        <end position="20"/>
    </location>
</feature>
<protein>
    <submittedName>
        <fullName evidence="2">Uncharacterized protein</fullName>
    </submittedName>
</protein>
<feature type="compositionally biased region" description="Gly residues" evidence="1">
    <location>
        <begin position="1"/>
        <end position="11"/>
    </location>
</feature>
<accession>A0A448WFP6</accession>